<keyword evidence="3" id="KW-0813">Transport</keyword>
<dbReference type="AlphaFoldDB" id="A0A3D2X140"/>
<evidence type="ECO:0000313" key="10">
    <source>
        <dbReference type="Proteomes" id="UP000262969"/>
    </source>
</evidence>
<feature type="domain" description="ABC transporter" evidence="8">
    <location>
        <begin position="56"/>
        <end position="312"/>
    </location>
</feature>
<dbReference type="SUPFAM" id="SSF52540">
    <property type="entry name" value="P-loop containing nucleoside triphosphate hydrolases"/>
    <property type="match status" value="1"/>
</dbReference>
<name>A0A3D2X140_9FIRM</name>
<dbReference type="Pfam" id="PF08352">
    <property type="entry name" value="oligo_HPY"/>
    <property type="match status" value="1"/>
</dbReference>
<dbReference type="FunFam" id="3.40.50.300:FF:000016">
    <property type="entry name" value="Oligopeptide ABC transporter ATP-binding component"/>
    <property type="match status" value="1"/>
</dbReference>
<evidence type="ECO:0000256" key="3">
    <source>
        <dbReference type="ARBA" id="ARBA00022448"/>
    </source>
</evidence>
<organism evidence="9 10">
    <name type="scientific">Lachnoclostridium phytofermentans</name>
    <dbReference type="NCBI Taxonomy" id="66219"/>
    <lineage>
        <taxon>Bacteria</taxon>
        <taxon>Bacillati</taxon>
        <taxon>Bacillota</taxon>
        <taxon>Clostridia</taxon>
        <taxon>Lachnospirales</taxon>
        <taxon>Lachnospiraceae</taxon>
    </lineage>
</organism>
<dbReference type="Proteomes" id="UP000262969">
    <property type="component" value="Unassembled WGS sequence"/>
</dbReference>
<proteinExistence type="inferred from homology"/>
<dbReference type="InterPro" id="IPR013563">
    <property type="entry name" value="Oligopep_ABC_C"/>
</dbReference>
<evidence type="ECO:0000259" key="8">
    <source>
        <dbReference type="PROSITE" id="PS50893"/>
    </source>
</evidence>
<dbReference type="NCBIfam" id="TIGR01727">
    <property type="entry name" value="oligo_HPY"/>
    <property type="match status" value="1"/>
</dbReference>
<comment type="subcellular location">
    <subcellularLocation>
        <location evidence="1">Cell membrane</location>
        <topology evidence="1">Peripheral membrane protein</topology>
    </subcellularLocation>
</comment>
<keyword evidence="5" id="KW-0547">Nucleotide-binding</keyword>
<dbReference type="InterPro" id="IPR027417">
    <property type="entry name" value="P-loop_NTPase"/>
</dbReference>
<dbReference type="GO" id="GO:0015833">
    <property type="term" value="P:peptide transport"/>
    <property type="evidence" value="ECO:0007669"/>
    <property type="project" value="InterPro"/>
</dbReference>
<dbReference type="PROSITE" id="PS50893">
    <property type="entry name" value="ABC_TRANSPORTER_2"/>
    <property type="match status" value="1"/>
</dbReference>
<evidence type="ECO:0000256" key="7">
    <source>
        <dbReference type="ARBA" id="ARBA00023136"/>
    </source>
</evidence>
<dbReference type="InterPro" id="IPR003593">
    <property type="entry name" value="AAA+_ATPase"/>
</dbReference>
<evidence type="ECO:0000256" key="1">
    <source>
        <dbReference type="ARBA" id="ARBA00004202"/>
    </source>
</evidence>
<accession>A0A3D2X140</accession>
<evidence type="ECO:0000256" key="6">
    <source>
        <dbReference type="ARBA" id="ARBA00022840"/>
    </source>
</evidence>
<comment type="caution">
    <text evidence="9">The sequence shown here is derived from an EMBL/GenBank/DDBJ whole genome shotgun (WGS) entry which is preliminary data.</text>
</comment>
<evidence type="ECO:0000313" key="9">
    <source>
        <dbReference type="EMBL" id="HCL00842.1"/>
    </source>
</evidence>
<dbReference type="EMBL" id="DPVV01000008">
    <property type="protein sequence ID" value="HCL00842.1"/>
    <property type="molecule type" value="Genomic_DNA"/>
</dbReference>
<evidence type="ECO:0000256" key="5">
    <source>
        <dbReference type="ARBA" id="ARBA00022741"/>
    </source>
</evidence>
<dbReference type="Gene3D" id="3.40.50.300">
    <property type="entry name" value="P-loop containing nucleotide triphosphate hydrolases"/>
    <property type="match status" value="1"/>
</dbReference>
<sequence length="393" mass="43899">MAKAKKDNGHYITRQEERAITKYNRKTTRELEAKKHKKNISEDTYITTMNDSKNIVEFEDLHTYFFTDAGTVKAVDGVTFSIPANSTVGVVGESGCGKSVTSLSLMQLVQSPQGQIVSGSIRYNDGEKCYDIAKMPIEAMRKIRGKDIAMIFQEPMTSLNPVFTIGYQLDEVTLLHNPGASKEAAKKKSIEMLKQVGIARPEGVYDNFPHELSGGMRQRVMIAMALVCNPKLIIADEPTTALDVTIQAQILDLLRSVREKINGSIMLITHDLGVVAEMADFVVVMYAGRIIEMGTAKEIFLSPKHPYTVGLMKSKPVVNKKVDRLYSIPGQVPNPINMPQTCYFKDRCDRCHAACEGPYPSVRKFSNTHLVSCYLYNDTKHEENESTEVVKDE</sequence>
<gene>
    <name evidence="9" type="ORF">DHW61_00205</name>
</gene>
<dbReference type="PROSITE" id="PS00211">
    <property type="entry name" value="ABC_TRANSPORTER_1"/>
    <property type="match status" value="1"/>
</dbReference>
<evidence type="ECO:0000256" key="4">
    <source>
        <dbReference type="ARBA" id="ARBA00022475"/>
    </source>
</evidence>
<keyword evidence="6 9" id="KW-0067">ATP-binding</keyword>
<dbReference type="CDD" id="cd03257">
    <property type="entry name" value="ABC_NikE_OppD_transporters"/>
    <property type="match status" value="1"/>
</dbReference>
<dbReference type="InterPro" id="IPR050388">
    <property type="entry name" value="ABC_Ni/Peptide_Import"/>
</dbReference>
<dbReference type="GO" id="GO:0016887">
    <property type="term" value="F:ATP hydrolysis activity"/>
    <property type="evidence" value="ECO:0007669"/>
    <property type="project" value="InterPro"/>
</dbReference>
<dbReference type="InterPro" id="IPR003439">
    <property type="entry name" value="ABC_transporter-like_ATP-bd"/>
</dbReference>
<evidence type="ECO:0000256" key="2">
    <source>
        <dbReference type="ARBA" id="ARBA00005417"/>
    </source>
</evidence>
<reference evidence="9 10" key="1">
    <citation type="journal article" date="2018" name="Nat. Biotechnol.">
        <title>A standardized bacterial taxonomy based on genome phylogeny substantially revises the tree of life.</title>
        <authorList>
            <person name="Parks D.H."/>
            <person name="Chuvochina M."/>
            <person name="Waite D.W."/>
            <person name="Rinke C."/>
            <person name="Skarshewski A."/>
            <person name="Chaumeil P.A."/>
            <person name="Hugenholtz P."/>
        </authorList>
    </citation>
    <scope>NUCLEOTIDE SEQUENCE [LARGE SCALE GENOMIC DNA]</scope>
    <source>
        <strain evidence="9">UBA11728</strain>
    </source>
</reference>
<dbReference type="PANTHER" id="PTHR43297:SF2">
    <property type="entry name" value="DIPEPTIDE TRANSPORT ATP-BINDING PROTEIN DPPD"/>
    <property type="match status" value="1"/>
</dbReference>
<protein>
    <submittedName>
        <fullName evidence="9">Dipeptide/oligopeptide/nickel ABC transporter ATP-binding protein</fullName>
    </submittedName>
</protein>
<dbReference type="GO" id="GO:0005524">
    <property type="term" value="F:ATP binding"/>
    <property type="evidence" value="ECO:0007669"/>
    <property type="project" value="UniProtKB-KW"/>
</dbReference>
<dbReference type="InterPro" id="IPR017871">
    <property type="entry name" value="ABC_transporter-like_CS"/>
</dbReference>
<keyword evidence="7" id="KW-0472">Membrane</keyword>
<keyword evidence="4" id="KW-1003">Cell membrane</keyword>
<dbReference type="PANTHER" id="PTHR43297">
    <property type="entry name" value="OLIGOPEPTIDE TRANSPORT ATP-BINDING PROTEIN APPD"/>
    <property type="match status" value="1"/>
</dbReference>
<dbReference type="Pfam" id="PF00005">
    <property type="entry name" value="ABC_tran"/>
    <property type="match status" value="1"/>
</dbReference>
<dbReference type="GO" id="GO:0005886">
    <property type="term" value="C:plasma membrane"/>
    <property type="evidence" value="ECO:0007669"/>
    <property type="project" value="UniProtKB-SubCell"/>
</dbReference>
<comment type="similarity">
    <text evidence="2">Belongs to the ABC transporter superfamily.</text>
</comment>
<dbReference type="SMART" id="SM00382">
    <property type="entry name" value="AAA"/>
    <property type="match status" value="1"/>
</dbReference>